<protein>
    <submittedName>
        <fullName evidence="1">Uncharacterized protein</fullName>
    </submittedName>
</protein>
<feature type="non-terminal residue" evidence="1">
    <location>
        <position position="1"/>
    </location>
</feature>
<evidence type="ECO:0000313" key="1">
    <source>
        <dbReference type="EMBL" id="CDW31584.1"/>
    </source>
</evidence>
<dbReference type="AlphaFoldDB" id="A0A0K2TZY1"/>
<reference evidence="1" key="1">
    <citation type="submission" date="2014-05" db="EMBL/GenBank/DDBJ databases">
        <authorList>
            <person name="Chronopoulou M."/>
        </authorList>
    </citation>
    <scope>NUCLEOTIDE SEQUENCE</scope>
    <source>
        <tissue evidence="1">Whole organism</tissue>
    </source>
</reference>
<accession>A0A0K2TZY1</accession>
<name>A0A0K2TZY1_LEPSM</name>
<organism evidence="1">
    <name type="scientific">Lepeophtheirus salmonis</name>
    <name type="common">Salmon louse</name>
    <name type="synonym">Caligus salmonis</name>
    <dbReference type="NCBI Taxonomy" id="72036"/>
    <lineage>
        <taxon>Eukaryota</taxon>
        <taxon>Metazoa</taxon>
        <taxon>Ecdysozoa</taxon>
        <taxon>Arthropoda</taxon>
        <taxon>Crustacea</taxon>
        <taxon>Multicrustacea</taxon>
        <taxon>Hexanauplia</taxon>
        <taxon>Copepoda</taxon>
        <taxon>Siphonostomatoida</taxon>
        <taxon>Caligidae</taxon>
        <taxon>Lepeophtheirus</taxon>
    </lineage>
</organism>
<sequence>ESPVSNKLTNSFVKHHLRFVDVNCGGPGGLTPPGPPANSVYGFQWCWNRKSEGSFAPGHFRGIFIIIVIKKIVFPTGL</sequence>
<dbReference type="EMBL" id="HACA01014223">
    <property type="protein sequence ID" value="CDW31584.1"/>
    <property type="molecule type" value="Transcribed_RNA"/>
</dbReference>
<proteinExistence type="predicted"/>